<evidence type="ECO:0000256" key="2">
    <source>
        <dbReference type="ARBA" id="ARBA00022723"/>
    </source>
</evidence>
<evidence type="ECO:0000256" key="6">
    <source>
        <dbReference type="ARBA" id="ARBA00023139"/>
    </source>
</evidence>
<dbReference type="AlphaFoldDB" id="A0AAW2ZMF2"/>
<dbReference type="GO" id="GO:0031683">
    <property type="term" value="F:G-protein beta/gamma-subunit complex binding"/>
    <property type="evidence" value="ECO:0007669"/>
    <property type="project" value="InterPro"/>
</dbReference>
<dbReference type="GO" id="GO:0001664">
    <property type="term" value="F:G protein-coupled receptor binding"/>
    <property type="evidence" value="ECO:0007669"/>
    <property type="project" value="TreeGrafter"/>
</dbReference>
<dbReference type="PROSITE" id="PS51882">
    <property type="entry name" value="G_ALPHA"/>
    <property type="match status" value="1"/>
</dbReference>
<keyword evidence="4 10" id="KW-0460">Magnesium</keyword>
<comment type="caution">
    <text evidence="11">The sequence shown here is derived from an EMBL/GenBank/DDBJ whole genome shotgun (WGS) entry which is preliminary data.</text>
</comment>
<organism evidence="11 12">
    <name type="scientific">Acrasis kona</name>
    <dbReference type="NCBI Taxonomy" id="1008807"/>
    <lineage>
        <taxon>Eukaryota</taxon>
        <taxon>Discoba</taxon>
        <taxon>Heterolobosea</taxon>
        <taxon>Tetramitia</taxon>
        <taxon>Eutetramitia</taxon>
        <taxon>Acrasidae</taxon>
        <taxon>Acrasis</taxon>
    </lineage>
</organism>
<keyword evidence="12" id="KW-1185">Reference proteome</keyword>
<dbReference type="GO" id="GO:0046872">
    <property type="term" value="F:metal ion binding"/>
    <property type="evidence" value="ECO:0007669"/>
    <property type="project" value="UniProtKB-KW"/>
</dbReference>
<feature type="binding site" evidence="9">
    <location>
        <begin position="37"/>
        <end position="42"/>
    </location>
    <ligand>
        <name>GTP</name>
        <dbReference type="ChEBI" id="CHEBI:37565"/>
    </ligand>
</feature>
<feature type="binding site" evidence="9">
    <location>
        <position position="321"/>
    </location>
    <ligand>
        <name>GTP</name>
        <dbReference type="ChEBI" id="CHEBI:37565"/>
    </ligand>
</feature>
<dbReference type="Proteomes" id="UP001431209">
    <property type="component" value="Unassembled WGS sequence"/>
</dbReference>
<name>A0AAW2ZMF2_9EUKA</name>
<dbReference type="PRINTS" id="PR00318">
    <property type="entry name" value="GPROTEINA"/>
</dbReference>
<evidence type="ECO:0000256" key="3">
    <source>
        <dbReference type="ARBA" id="ARBA00022741"/>
    </source>
</evidence>
<dbReference type="PANTHER" id="PTHR10218">
    <property type="entry name" value="GTP-BINDING PROTEIN ALPHA SUBUNIT"/>
    <property type="match status" value="1"/>
</dbReference>
<dbReference type="Pfam" id="PF00503">
    <property type="entry name" value="G-alpha"/>
    <property type="match status" value="1"/>
</dbReference>
<dbReference type="InterPro" id="IPR001019">
    <property type="entry name" value="Gprotein_alpha_su"/>
</dbReference>
<dbReference type="GO" id="GO:0005525">
    <property type="term" value="F:GTP binding"/>
    <property type="evidence" value="ECO:0007669"/>
    <property type="project" value="UniProtKB-KW"/>
</dbReference>
<dbReference type="FunFam" id="1.10.400.10:FF:000007">
    <property type="entry name" value="Guanine nucleotide-binding protein subunit alpha"/>
    <property type="match status" value="1"/>
</dbReference>
<evidence type="ECO:0000256" key="8">
    <source>
        <dbReference type="ARBA" id="ARBA00023288"/>
    </source>
</evidence>
<dbReference type="PANTHER" id="PTHR10218:SF302">
    <property type="entry name" value="GUANINE NUCLEOTIDE-BINDING PROTEIN ALPHA-5 SUBUNIT"/>
    <property type="match status" value="1"/>
</dbReference>
<accession>A0AAW2ZMF2</accession>
<keyword evidence="7" id="KW-0807">Transducer</keyword>
<evidence type="ECO:0000313" key="11">
    <source>
        <dbReference type="EMBL" id="KAL0491006.1"/>
    </source>
</evidence>
<dbReference type="FunFam" id="3.40.50.300:FF:000692">
    <property type="entry name" value="Guanine nucleotide-binding protein subunit alpha"/>
    <property type="match status" value="1"/>
</dbReference>
<dbReference type="InterPro" id="IPR011025">
    <property type="entry name" value="GproteinA_insert"/>
</dbReference>
<dbReference type="SMART" id="SM00275">
    <property type="entry name" value="G_alpha"/>
    <property type="match status" value="1"/>
</dbReference>
<keyword evidence="1" id="KW-0519">Myristate</keyword>
<evidence type="ECO:0000256" key="1">
    <source>
        <dbReference type="ARBA" id="ARBA00022707"/>
    </source>
</evidence>
<feature type="binding site" evidence="9">
    <location>
        <begin position="197"/>
        <end position="201"/>
    </location>
    <ligand>
        <name>GTP</name>
        <dbReference type="ChEBI" id="CHEBI:37565"/>
    </ligand>
</feature>
<keyword evidence="5 9" id="KW-0342">GTP-binding</keyword>
<dbReference type="GO" id="GO:0003924">
    <property type="term" value="F:GTPase activity"/>
    <property type="evidence" value="ECO:0007669"/>
    <property type="project" value="InterPro"/>
</dbReference>
<dbReference type="InterPro" id="IPR027417">
    <property type="entry name" value="P-loop_NTPase"/>
</dbReference>
<evidence type="ECO:0000256" key="4">
    <source>
        <dbReference type="ARBA" id="ARBA00022842"/>
    </source>
</evidence>
<feature type="binding site" evidence="10">
    <location>
        <position position="178"/>
    </location>
    <ligand>
        <name>Mg(2+)</name>
        <dbReference type="ChEBI" id="CHEBI:18420"/>
    </ligand>
</feature>
<dbReference type="GO" id="GO:0007188">
    <property type="term" value="P:adenylate cyclase-modulating G protein-coupled receptor signaling pathway"/>
    <property type="evidence" value="ECO:0007669"/>
    <property type="project" value="TreeGrafter"/>
</dbReference>
<dbReference type="GO" id="GO:0032502">
    <property type="term" value="P:developmental process"/>
    <property type="evidence" value="ECO:0007669"/>
    <property type="project" value="UniProtKB-ARBA"/>
</dbReference>
<dbReference type="GO" id="GO:0005834">
    <property type="term" value="C:heterotrimeric G-protein complex"/>
    <property type="evidence" value="ECO:0007669"/>
    <property type="project" value="TreeGrafter"/>
</dbReference>
<evidence type="ECO:0000313" key="12">
    <source>
        <dbReference type="Proteomes" id="UP001431209"/>
    </source>
</evidence>
<evidence type="ECO:0000256" key="5">
    <source>
        <dbReference type="ARBA" id="ARBA00023134"/>
    </source>
</evidence>
<evidence type="ECO:0000256" key="9">
    <source>
        <dbReference type="PIRSR" id="PIRSR601019-1"/>
    </source>
</evidence>
<dbReference type="CDD" id="cd00066">
    <property type="entry name" value="G-alpha"/>
    <property type="match status" value="1"/>
</dbReference>
<dbReference type="EMBL" id="JAOPGA020001743">
    <property type="protein sequence ID" value="KAL0491006.1"/>
    <property type="molecule type" value="Genomic_DNA"/>
</dbReference>
<gene>
    <name evidence="11" type="ORF">AKO1_002704</name>
</gene>
<feature type="binding site" evidence="10">
    <location>
        <position position="41"/>
    </location>
    <ligand>
        <name>Mg(2+)</name>
        <dbReference type="ChEBI" id="CHEBI:18420"/>
    </ligand>
</feature>
<proteinExistence type="predicted"/>
<sequence>MGCIVSKRETETVNPIVQKLNEEADNQIKVLLLGAGESGKSTIFKQMKIIHKNGFTIEDLKAYKSTVRNNIVKSMKSLITAAYSFNYKINGQKNVEAAEFISSIDEVALVDIGRLWTVSLADQLRLLWLDPSIQAAYRKRHLFQLDESAPYYMKNIERISKEDYLPTQEDVLRTRVKTTGIVEMEFRLAHKLVYMLDVGGQRTERKKWLHCFEAVSAVIFVISAPEYDLKCYEDNHTPRMNESLNLFWETINSNWFPQTPIIVFLNKMDIFKEKLVHSPMKDAFPEYNGGANLEAGIAFLEEKLRERSKFNNISAVVPVSATDTRSLQIAFNAIEGTLLKCKPGKKYLAS</sequence>
<feature type="binding site" evidence="9">
    <location>
        <begin position="266"/>
        <end position="269"/>
    </location>
    <ligand>
        <name>GTP</name>
        <dbReference type="ChEBI" id="CHEBI:37565"/>
    </ligand>
</feature>
<feature type="binding site" evidence="9">
    <location>
        <begin position="172"/>
        <end position="178"/>
    </location>
    <ligand>
        <name>GTP</name>
        <dbReference type="ChEBI" id="CHEBI:37565"/>
    </ligand>
</feature>
<protein>
    <submittedName>
        <fullName evidence="11">Guanine nucleotide-binding protein alpha subunit</fullName>
    </submittedName>
</protein>
<dbReference type="Gene3D" id="1.10.400.10">
    <property type="entry name" value="GI Alpha 1, domain 2-like"/>
    <property type="match status" value="1"/>
</dbReference>
<evidence type="ECO:0000256" key="10">
    <source>
        <dbReference type="PIRSR" id="PIRSR601019-2"/>
    </source>
</evidence>
<dbReference type="GO" id="GO:0005737">
    <property type="term" value="C:cytoplasm"/>
    <property type="evidence" value="ECO:0007669"/>
    <property type="project" value="TreeGrafter"/>
</dbReference>
<dbReference type="FunFam" id="3.40.50.300:FF:003800">
    <property type="entry name" value="Guanine nucleotide-binding protein G(k) subunit alpha"/>
    <property type="match status" value="1"/>
</dbReference>
<keyword evidence="2 10" id="KW-0479">Metal-binding</keyword>
<keyword evidence="6" id="KW-0564">Palmitate</keyword>
<keyword evidence="8" id="KW-0449">Lipoprotein</keyword>
<keyword evidence="3 9" id="KW-0547">Nucleotide-binding</keyword>
<dbReference type="Gene3D" id="3.40.50.300">
    <property type="entry name" value="P-loop containing nucleotide triphosphate hydrolases"/>
    <property type="match status" value="1"/>
</dbReference>
<reference evidence="11 12" key="1">
    <citation type="submission" date="2024-03" db="EMBL/GenBank/DDBJ databases">
        <title>The Acrasis kona genome and developmental transcriptomes reveal deep origins of eukaryotic multicellular pathways.</title>
        <authorList>
            <person name="Sheikh S."/>
            <person name="Fu C.-J."/>
            <person name="Brown M.W."/>
            <person name="Baldauf S.L."/>
        </authorList>
    </citation>
    <scope>NUCLEOTIDE SEQUENCE [LARGE SCALE GENOMIC DNA]</scope>
    <source>
        <strain evidence="11 12">ATCC MYA-3509</strain>
    </source>
</reference>
<dbReference type="SUPFAM" id="SSF47895">
    <property type="entry name" value="Transducin (alpha subunit), insertion domain"/>
    <property type="match status" value="1"/>
</dbReference>
<evidence type="ECO:0000256" key="7">
    <source>
        <dbReference type="ARBA" id="ARBA00023224"/>
    </source>
</evidence>
<dbReference type="SUPFAM" id="SSF52540">
    <property type="entry name" value="P-loop containing nucleoside triphosphate hydrolases"/>
    <property type="match status" value="1"/>
</dbReference>